<feature type="region of interest" description="Disordered" evidence="5">
    <location>
        <begin position="305"/>
        <end position="324"/>
    </location>
</feature>
<proteinExistence type="predicted"/>
<evidence type="ECO:0000313" key="8">
    <source>
        <dbReference type="Proteomes" id="UP001501759"/>
    </source>
</evidence>
<dbReference type="PANTHER" id="PTHR23221:SF7">
    <property type="entry name" value="PHOSPHATIDYLINOSITOL-GLYCAN-SPECIFIC PHOSPHOLIPASE D"/>
    <property type="match status" value="1"/>
</dbReference>
<dbReference type="Proteomes" id="UP001501759">
    <property type="component" value="Unassembled WGS sequence"/>
</dbReference>
<accession>A0ABP9ICR4</accession>
<evidence type="ECO:0000313" key="7">
    <source>
        <dbReference type="EMBL" id="GAA4994107.1"/>
    </source>
</evidence>
<reference evidence="8" key="1">
    <citation type="journal article" date="2019" name="Int. J. Syst. Evol. Microbiol.">
        <title>The Global Catalogue of Microorganisms (GCM) 10K type strain sequencing project: providing services to taxonomists for standard genome sequencing and annotation.</title>
        <authorList>
            <consortium name="The Broad Institute Genomics Platform"/>
            <consortium name="The Broad Institute Genome Sequencing Center for Infectious Disease"/>
            <person name="Wu L."/>
            <person name="Ma J."/>
        </authorList>
    </citation>
    <scope>NUCLEOTIDE SEQUENCE [LARGE SCALE GENOMIC DNA]</scope>
    <source>
        <strain evidence="8">JCM 18409</strain>
    </source>
</reference>
<evidence type="ECO:0000256" key="6">
    <source>
        <dbReference type="SAM" id="SignalP"/>
    </source>
</evidence>
<evidence type="ECO:0000256" key="1">
    <source>
        <dbReference type="ARBA" id="ARBA00022729"/>
    </source>
</evidence>
<dbReference type="InterPro" id="IPR000413">
    <property type="entry name" value="Integrin_alpha"/>
</dbReference>
<protein>
    <submittedName>
        <fullName evidence="7">FG-GAP repeat protein</fullName>
    </submittedName>
</protein>
<evidence type="ECO:0000256" key="4">
    <source>
        <dbReference type="ARBA" id="ARBA00023180"/>
    </source>
</evidence>
<dbReference type="Pfam" id="PF01839">
    <property type="entry name" value="FG-GAP"/>
    <property type="match status" value="3"/>
</dbReference>
<dbReference type="Pfam" id="PF13517">
    <property type="entry name" value="FG-GAP_3"/>
    <property type="match status" value="1"/>
</dbReference>
<keyword evidence="3" id="KW-0378">Hydrolase</keyword>
<sequence>MRRRTSAALAASLLAAGLAPLALSAPAGAAVAKQYDDFNGDGYRDLAYAHAYSGISGADGWQGGAVVVTYGTAHGLDTSHTQVVHQDSPGVPGTGEEDDMFGESLTSADLDKDGYADLVVGNPTEHVGSAQYRGTVTVVWGSRSGLSGGTNLTPKSGAGDHFGSDLATGDFNGDGSPDLAVIGGQEAWLYRGSFSRSGSHGTVSKIDKTDGGWYSYGLAAGKVDGDGKTDLVVLGAQFSGSSVASRVWFLKGSSGGLTSGASKTLDSDATSAAVGDFDKDGYGDIALGQPDRSSSKGAVTVWRGTASGPSGSTTFTQATSGVSGTPEADDNFGYAVSAADANGDGYADLAVGVPFEDVDGMEDQGGVHLFRGGSGGLNGARSSWIPQTVAGAAPSDSAFGRALRLRDLNADGKADLTVGTGDDALVLRGTSTVPTATGALTLSDFGGSVLD</sequence>
<organism evidence="7 8">
    <name type="scientific">Streptomyces siamensis</name>
    <dbReference type="NCBI Taxonomy" id="1274986"/>
    <lineage>
        <taxon>Bacteria</taxon>
        <taxon>Bacillati</taxon>
        <taxon>Actinomycetota</taxon>
        <taxon>Actinomycetes</taxon>
        <taxon>Kitasatosporales</taxon>
        <taxon>Streptomycetaceae</taxon>
        <taxon>Streptomyces</taxon>
    </lineage>
</organism>
<gene>
    <name evidence="7" type="ORF">GCM10023335_02410</name>
</gene>
<feature type="chain" id="PRO_5046414987" evidence="6">
    <location>
        <begin position="30"/>
        <end position="451"/>
    </location>
</feature>
<evidence type="ECO:0000256" key="3">
    <source>
        <dbReference type="ARBA" id="ARBA00022801"/>
    </source>
</evidence>
<dbReference type="Gene3D" id="2.130.10.130">
    <property type="entry name" value="Integrin alpha, N-terminal"/>
    <property type="match status" value="3"/>
</dbReference>
<name>A0ABP9ICR4_9ACTN</name>
<feature type="compositionally biased region" description="Polar residues" evidence="5">
    <location>
        <begin position="307"/>
        <end position="323"/>
    </location>
</feature>
<keyword evidence="1 6" id="KW-0732">Signal</keyword>
<evidence type="ECO:0000256" key="5">
    <source>
        <dbReference type="SAM" id="MobiDB-lite"/>
    </source>
</evidence>
<dbReference type="SMART" id="SM00191">
    <property type="entry name" value="Int_alpha"/>
    <property type="match status" value="7"/>
</dbReference>
<dbReference type="PANTHER" id="PTHR23221">
    <property type="entry name" value="GLYCOSYLPHOSPHATIDYLINOSITOL PHOSPHOLIPASE D"/>
    <property type="match status" value="1"/>
</dbReference>
<dbReference type="PROSITE" id="PS51470">
    <property type="entry name" value="FG_GAP"/>
    <property type="match status" value="2"/>
</dbReference>
<dbReference type="InterPro" id="IPR013519">
    <property type="entry name" value="Int_alpha_beta-p"/>
</dbReference>
<dbReference type="InterPro" id="IPR028994">
    <property type="entry name" value="Integrin_alpha_N"/>
</dbReference>
<dbReference type="PRINTS" id="PR01185">
    <property type="entry name" value="INTEGRINA"/>
</dbReference>
<dbReference type="RefSeq" id="WP_345639875.1">
    <property type="nucleotide sequence ID" value="NZ_BAABKB010000001.1"/>
</dbReference>
<keyword evidence="4" id="KW-0325">Glycoprotein</keyword>
<evidence type="ECO:0000256" key="2">
    <source>
        <dbReference type="ARBA" id="ARBA00022737"/>
    </source>
</evidence>
<comment type="caution">
    <text evidence="7">The sequence shown here is derived from an EMBL/GenBank/DDBJ whole genome shotgun (WGS) entry which is preliminary data.</text>
</comment>
<feature type="signal peptide" evidence="6">
    <location>
        <begin position="1"/>
        <end position="29"/>
    </location>
</feature>
<dbReference type="EMBL" id="BAABKB010000001">
    <property type="protein sequence ID" value="GAA4994107.1"/>
    <property type="molecule type" value="Genomic_DNA"/>
</dbReference>
<keyword evidence="2" id="KW-0677">Repeat</keyword>
<dbReference type="InterPro" id="IPR013517">
    <property type="entry name" value="FG-GAP"/>
</dbReference>
<keyword evidence="8" id="KW-1185">Reference proteome</keyword>
<dbReference type="SUPFAM" id="SSF69318">
    <property type="entry name" value="Integrin alpha N-terminal domain"/>
    <property type="match status" value="1"/>
</dbReference>